<reference evidence="1" key="1">
    <citation type="submission" date="2018-02" db="EMBL/GenBank/DDBJ databases">
        <title>Rhizophora mucronata_Transcriptome.</title>
        <authorList>
            <person name="Meera S.P."/>
            <person name="Sreeshan A."/>
            <person name="Augustine A."/>
        </authorList>
    </citation>
    <scope>NUCLEOTIDE SEQUENCE</scope>
    <source>
        <tissue evidence="1">Leaf</tissue>
    </source>
</reference>
<organism evidence="1">
    <name type="scientific">Rhizophora mucronata</name>
    <name type="common">Asiatic mangrove</name>
    <dbReference type="NCBI Taxonomy" id="61149"/>
    <lineage>
        <taxon>Eukaryota</taxon>
        <taxon>Viridiplantae</taxon>
        <taxon>Streptophyta</taxon>
        <taxon>Embryophyta</taxon>
        <taxon>Tracheophyta</taxon>
        <taxon>Spermatophyta</taxon>
        <taxon>Magnoliopsida</taxon>
        <taxon>eudicotyledons</taxon>
        <taxon>Gunneridae</taxon>
        <taxon>Pentapetalae</taxon>
        <taxon>rosids</taxon>
        <taxon>fabids</taxon>
        <taxon>Malpighiales</taxon>
        <taxon>Rhizophoraceae</taxon>
        <taxon>Rhizophora</taxon>
    </lineage>
</organism>
<dbReference type="EMBL" id="GGEC01002554">
    <property type="protein sequence ID" value="MBW83037.1"/>
    <property type="molecule type" value="Transcribed_RNA"/>
</dbReference>
<accession>A0A2P2IPB4</accession>
<sequence>MNLWSNRGMKRWNSRLSWQCSLLRNMLIGALCNLDLRLHGRLHGCRMMAADQRILRHSRKLTFLHSRNQAQLHALYKRG</sequence>
<protein>
    <submittedName>
        <fullName evidence="1">mRNA splicing factor</fullName>
    </submittedName>
</protein>
<name>A0A2P2IPB4_RHIMU</name>
<evidence type="ECO:0000313" key="1">
    <source>
        <dbReference type="EMBL" id="MBW83037.1"/>
    </source>
</evidence>
<dbReference type="AlphaFoldDB" id="A0A2P2IPB4"/>
<proteinExistence type="predicted"/>